<organism evidence="1 2">
    <name type="scientific">Penicillium cataractarum</name>
    <dbReference type="NCBI Taxonomy" id="2100454"/>
    <lineage>
        <taxon>Eukaryota</taxon>
        <taxon>Fungi</taxon>
        <taxon>Dikarya</taxon>
        <taxon>Ascomycota</taxon>
        <taxon>Pezizomycotina</taxon>
        <taxon>Eurotiomycetes</taxon>
        <taxon>Eurotiomycetidae</taxon>
        <taxon>Eurotiales</taxon>
        <taxon>Aspergillaceae</taxon>
        <taxon>Penicillium</taxon>
    </lineage>
</organism>
<comment type="caution">
    <text evidence="1">The sequence shown here is derived from an EMBL/GenBank/DDBJ whole genome shotgun (WGS) entry which is preliminary data.</text>
</comment>
<keyword evidence="2" id="KW-1185">Reference proteome</keyword>
<reference evidence="1" key="1">
    <citation type="submission" date="2022-11" db="EMBL/GenBank/DDBJ databases">
        <authorList>
            <person name="Petersen C."/>
        </authorList>
    </citation>
    <scope>NUCLEOTIDE SEQUENCE</scope>
    <source>
        <strain evidence="1">IBT 29864</strain>
    </source>
</reference>
<dbReference type="GeneID" id="81442323"/>
<dbReference type="EMBL" id="JAPZBS010000008">
    <property type="protein sequence ID" value="KAJ5364518.1"/>
    <property type="molecule type" value="Genomic_DNA"/>
</dbReference>
<protein>
    <submittedName>
        <fullName evidence="1">Ankyrin</fullName>
    </submittedName>
</protein>
<evidence type="ECO:0000313" key="2">
    <source>
        <dbReference type="Proteomes" id="UP001147782"/>
    </source>
</evidence>
<name>A0A9W9RQF0_9EURO</name>
<dbReference type="RefSeq" id="XP_056552144.1">
    <property type="nucleotide sequence ID" value="XM_056703144.1"/>
</dbReference>
<gene>
    <name evidence="1" type="ORF">N7496_010231</name>
</gene>
<proteinExistence type="predicted"/>
<dbReference type="Proteomes" id="UP001147782">
    <property type="component" value="Unassembled WGS sequence"/>
</dbReference>
<accession>A0A9W9RQF0</accession>
<reference evidence="1" key="2">
    <citation type="journal article" date="2023" name="IMA Fungus">
        <title>Comparative genomic study of the Penicillium genus elucidates a diverse pangenome and 15 lateral gene transfer events.</title>
        <authorList>
            <person name="Petersen C."/>
            <person name="Sorensen T."/>
            <person name="Nielsen M.R."/>
            <person name="Sondergaard T.E."/>
            <person name="Sorensen J.L."/>
            <person name="Fitzpatrick D.A."/>
            <person name="Frisvad J.C."/>
            <person name="Nielsen K.L."/>
        </authorList>
    </citation>
    <scope>NUCLEOTIDE SEQUENCE</scope>
    <source>
        <strain evidence="1">IBT 29864</strain>
    </source>
</reference>
<sequence length="153" mass="17863">MFMLVILSASYRPDSISTLLHRIEDLDEDDFDEQQGENMERALHDYQDLRDELSLKLDKLQVLPNDSNEDGKQQARWAWETITWDQKEIDNYRSRILLSLTSFNLLVGRIDLYVVHIFLSANLELFATQPDRGLTVELCDIKTLSPEEVDSMQ</sequence>
<dbReference type="AlphaFoldDB" id="A0A9W9RQF0"/>
<evidence type="ECO:0000313" key="1">
    <source>
        <dbReference type="EMBL" id="KAJ5364518.1"/>
    </source>
</evidence>